<comment type="caution">
    <text evidence="5">The sequence shown here is derived from an EMBL/GenBank/DDBJ whole genome shotgun (WGS) entry which is preliminary data.</text>
</comment>
<evidence type="ECO:0000313" key="6">
    <source>
        <dbReference type="Proteomes" id="UP001162483"/>
    </source>
</evidence>
<keyword evidence="4" id="KW-0408">Iron</keyword>
<accession>A0ABN9GBI9</accession>
<dbReference type="Gene3D" id="1.10.630.10">
    <property type="entry name" value="Cytochrome P450"/>
    <property type="match status" value="1"/>
</dbReference>
<dbReference type="SUPFAM" id="SSF48264">
    <property type="entry name" value="Cytochrome P450"/>
    <property type="match status" value="1"/>
</dbReference>
<reference evidence="5" key="1">
    <citation type="submission" date="2023-05" db="EMBL/GenBank/DDBJ databases">
        <authorList>
            <person name="Stuckert A."/>
        </authorList>
    </citation>
    <scope>NUCLEOTIDE SEQUENCE</scope>
</reference>
<dbReference type="InterPro" id="IPR036396">
    <property type="entry name" value="Cyt_P450_sf"/>
</dbReference>
<dbReference type="InterPro" id="IPR002401">
    <property type="entry name" value="Cyt_P450_E_grp-I"/>
</dbReference>
<protein>
    <submittedName>
        <fullName evidence="5">Uncharacterized protein</fullName>
    </submittedName>
</protein>
<dbReference type="PANTHER" id="PTHR24300">
    <property type="entry name" value="CYTOCHROME P450 508A4-RELATED"/>
    <property type="match status" value="1"/>
</dbReference>
<organism evidence="5 6">
    <name type="scientific">Staurois parvus</name>
    <dbReference type="NCBI Taxonomy" id="386267"/>
    <lineage>
        <taxon>Eukaryota</taxon>
        <taxon>Metazoa</taxon>
        <taxon>Chordata</taxon>
        <taxon>Craniata</taxon>
        <taxon>Vertebrata</taxon>
        <taxon>Euteleostomi</taxon>
        <taxon>Amphibia</taxon>
        <taxon>Batrachia</taxon>
        <taxon>Anura</taxon>
        <taxon>Neobatrachia</taxon>
        <taxon>Ranoidea</taxon>
        <taxon>Ranidae</taxon>
        <taxon>Staurois</taxon>
    </lineage>
</organism>
<gene>
    <name evidence="5" type="ORF">SPARVUS_LOCUS13842981</name>
</gene>
<dbReference type="Pfam" id="PF00067">
    <property type="entry name" value="p450"/>
    <property type="match status" value="1"/>
</dbReference>
<keyword evidence="3" id="KW-0479">Metal-binding</keyword>
<dbReference type="PRINTS" id="PR00463">
    <property type="entry name" value="EP450I"/>
</dbReference>
<dbReference type="Proteomes" id="UP001162483">
    <property type="component" value="Unassembled WGS sequence"/>
</dbReference>
<evidence type="ECO:0000256" key="3">
    <source>
        <dbReference type="ARBA" id="ARBA00022723"/>
    </source>
</evidence>
<dbReference type="PANTHER" id="PTHR24300:SF302">
    <property type="entry name" value="CYTOCHROME P450"/>
    <property type="match status" value="1"/>
</dbReference>
<dbReference type="InterPro" id="IPR001128">
    <property type="entry name" value="Cyt_P450"/>
</dbReference>
<sequence length="295" mass="33977">MHLMDLKKPYESFIELSKQYGPVYTLHLGMSKMIILCGYDAVKEALINYANEFADRPKSPLFYKLQKDHGVVFSNGESWKAMRRFTLSTLRDYGMGKKGIEDKINEEAECLVQTFRSYGGKPFDNRTILNAAVANIIVFVLLNRRFEYDDPTLLSLMDLTTENIRLMGTPMARLYDMFPTLIDPLPGIHNKIAANTQQLHDFMRETFTKQRMDLDVNHQRNLIDAYLAKQQEEKSESTLYFHDDNLTALVAQLFGAGMETTSTTLTWSLLIMIKYPEIQSKRNSGFAFLHILLIT</sequence>
<name>A0ABN9GBI9_9NEOB</name>
<evidence type="ECO:0000313" key="5">
    <source>
        <dbReference type="EMBL" id="CAI9606791.1"/>
    </source>
</evidence>
<dbReference type="InterPro" id="IPR050182">
    <property type="entry name" value="Cytochrome_P450_fam2"/>
</dbReference>
<keyword evidence="6" id="KW-1185">Reference proteome</keyword>
<evidence type="ECO:0000256" key="4">
    <source>
        <dbReference type="ARBA" id="ARBA00023004"/>
    </source>
</evidence>
<proteinExistence type="inferred from homology"/>
<dbReference type="EMBL" id="CATNWA010018342">
    <property type="protein sequence ID" value="CAI9606791.1"/>
    <property type="molecule type" value="Genomic_DNA"/>
</dbReference>
<comment type="cofactor">
    <cofactor evidence="1">
        <name>heme</name>
        <dbReference type="ChEBI" id="CHEBI:30413"/>
    </cofactor>
</comment>
<comment type="similarity">
    <text evidence="2">Belongs to the cytochrome P450 family.</text>
</comment>
<evidence type="ECO:0000256" key="1">
    <source>
        <dbReference type="ARBA" id="ARBA00001971"/>
    </source>
</evidence>
<evidence type="ECO:0000256" key="2">
    <source>
        <dbReference type="ARBA" id="ARBA00010617"/>
    </source>
</evidence>